<dbReference type="PANTHER" id="PTHR42731">
    <property type="entry name" value="SLL1084 PROTEIN"/>
    <property type="match status" value="1"/>
</dbReference>
<feature type="domain" description="B12-binding" evidence="1">
    <location>
        <begin position="39"/>
        <end position="188"/>
    </location>
</feature>
<dbReference type="SFLD" id="SFLDS00029">
    <property type="entry name" value="Radical_SAM"/>
    <property type="match status" value="1"/>
</dbReference>
<evidence type="ECO:0000259" key="1">
    <source>
        <dbReference type="PROSITE" id="PS51332"/>
    </source>
</evidence>
<dbReference type="Proteomes" id="UP000240880">
    <property type="component" value="Unassembled WGS sequence"/>
</dbReference>
<dbReference type="InterPro" id="IPR006638">
    <property type="entry name" value="Elp3/MiaA/NifB-like_rSAM"/>
</dbReference>
<dbReference type="AlphaFoldDB" id="A0A2R6ACZ5"/>
<dbReference type="Pfam" id="PF04055">
    <property type="entry name" value="Radical_SAM"/>
    <property type="match status" value="1"/>
</dbReference>
<dbReference type="Gene3D" id="3.80.30.20">
    <property type="entry name" value="tm_1862 like domain"/>
    <property type="match status" value="1"/>
</dbReference>
<dbReference type="PANTHER" id="PTHR42731:SF4">
    <property type="entry name" value="RADICAL SAM DOMAIN PROTEIN"/>
    <property type="match status" value="1"/>
</dbReference>
<dbReference type="Gene3D" id="3.40.50.280">
    <property type="entry name" value="Cobalamin-binding domain"/>
    <property type="match status" value="1"/>
</dbReference>
<evidence type="ECO:0000313" key="3">
    <source>
        <dbReference type="EMBL" id="PSN84270.1"/>
    </source>
</evidence>
<dbReference type="InterPro" id="IPR023404">
    <property type="entry name" value="rSAM_horseshoe"/>
</dbReference>
<dbReference type="EMBL" id="NEXC01000005">
    <property type="protein sequence ID" value="PSN84270.1"/>
    <property type="molecule type" value="Genomic_DNA"/>
</dbReference>
<dbReference type="GO" id="GO:0003824">
    <property type="term" value="F:catalytic activity"/>
    <property type="evidence" value="ECO:0007669"/>
    <property type="project" value="InterPro"/>
</dbReference>
<sequence>MSPEVVLTADRGSFTDYGGSSVLGYVACMPSRLVPRFFMDRFFTPPVQTDEQGKATVAPYALRKVESVLLNAGFDCVVTTPEKLERVAGDQTKLVGITVHDPFGIDPVSFKLSMLFGGGKTWTARFFEELGDKLRRLRSKGIKVIAGGPGAWEIQFNKPDFVDTVFVGEAEVTLPEIVKKMLDGAPVPQVVKGRDAKVEEIPPIVNPARLGEVQITRGCPRGCQFCSITPETFRSLPLSLIKKEIEVNLKSGNKRVEFITDDILLYGSQRLRTNHEAIVKLYEEVMNMGVDGIWFPHISAPAVRESPQTVKKMAEIARYDFDRAVAPVVGLESGSFKILKKYMYAKAFPWKPEEWWDIIIDATAIMNDALIFPCYTMTIGYPDETTEDVAQSIELVQRVIDHGFTAWIFPLPVIPIGTTRIRDNPFPVLERMPENYWDLLYISWKYNFDTTRKLIPVLTHNIKRALYKKFVQFMIDRVFTSIEGVFQSLKETHGKKAYEFAAINLNSALGTIKSVYWLMRLAFKPL</sequence>
<comment type="caution">
    <text evidence="3">The sequence shown here is derived from an EMBL/GenBank/DDBJ whole genome shotgun (WGS) entry which is preliminary data.</text>
</comment>
<dbReference type="InterPro" id="IPR006158">
    <property type="entry name" value="Cobalamin-bd"/>
</dbReference>
<dbReference type="GO" id="GO:0046872">
    <property type="term" value="F:metal ion binding"/>
    <property type="evidence" value="ECO:0007669"/>
    <property type="project" value="InterPro"/>
</dbReference>
<dbReference type="PROSITE" id="PS51918">
    <property type="entry name" value="RADICAL_SAM"/>
    <property type="match status" value="1"/>
</dbReference>
<dbReference type="GO" id="GO:0031419">
    <property type="term" value="F:cobalamin binding"/>
    <property type="evidence" value="ECO:0007669"/>
    <property type="project" value="InterPro"/>
</dbReference>
<proteinExistence type="predicted"/>
<evidence type="ECO:0000313" key="4">
    <source>
        <dbReference type="Proteomes" id="UP000240880"/>
    </source>
</evidence>
<dbReference type="PROSITE" id="PS51332">
    <property type="entry name" value="B12_BINDING"/>
    <property type="match status" value="1"/>
</dbReference>
<dbReference type="SUPFAM" id="SSF102114">
    <property type="entry name" value="Radical SAM enzymes"/>
    <property type="match status" value="1"/>
</dbReference>
<dbReference type="InterPro" id="IPR007197">
    <property type="entry name" value="rSAM"/>
</dbReference>
<accession>A0A2R6ACZ5</accession>
<reference evidence="3 4" key="1">
    <citation type="submission" date="2017-04" db="EMBL/GenBank/DDBJ databases">
        <title>Novel microbial lineages endemic to geothermal iron-oxide mats fill important gaps in the evolutionary history of Archaea.</title>
        <authorList>
            <person name="Jay Z.J."/>
            <person name="Beam J.P."/>
            <person name="Dlakic M."/>
            <person name="Rusch D.B."/>
            <person name="Kozubal M.A."/>
            <person name="Inskeep W.P."/>
        </authorList>
    </citation>
    <scope>NUCLEOTIDE SEQUENCE [LARGE SCALE GENOMIC DNA]</scope>
    <source>
        <strain evidence="3">OSP_D</strain>
    </source>
</reference>
<gene>
    <name evidence="3" type="ORF">B9Q01_01650</name>
</gene>
<dbReference type="InterPro" id="IPR058240">
    <property type="entry name" value="rSAM_sf"/>
</dbReference>
<organism evidence="3 4">
    <name type="scientific">Candidatus Marsarchaeota G1 archaeon OSP_D</name>
    <dbReference type="NCBI Taxonomy" id="1978155"/>
    <lineage>
        <taxon>Archaea</taxon>
        <taxon>Candidatus Marsarchaeota</taxon>
        <taxon>Candidatus Marsarchaeota group 1</taxon>
    </lineage>
</organism>
<dbReference type="CDD" id="cd01335">
    <property type="entry name" value="Radical_SAM"/>
    <property type="match status" value="1"/>
</dbReference>
<name>A0A2R6ACZ5_9ARCH</name>
<dbReference type="SFLD" id="SFLDG01082">
    <property type="entry name" value="B12-binding_domain_containing"/>
    <property type="match status" value="1"/>
</dbReference>
<protein>
    <submittedName>
        <fullName evidence="3">Radical SAM protein</fullName>
    </submittedName>
</protein>
<dbReference type="GO" id="GO:0051536">
    <property type="term" value="F:iron-sulfur cluster binding"/>
    <property type="evidence" value="ECO:0007669"/>
    <property type="project" value="InterPro"/>
</dbReference>
<dbReference type="SMART" id="SM00729">
    <property type="entry name" value="Elp3"/>
    <property type="match status" value="1"/>
</dbReference>
<feature type="domain" description="Radical SAM core" evidence="2">
    <location>
        <begin position="205"/>
        <end position="458"/>
    </location>
</feature>
<evidence type="ECO:0000259" key="2">
    <source>
        <dbReference type="PROSITE" id="PS51918"/>
    </source>
</evidence>